<dbReference type="Gene3D" id="3.40.50.1000">
    <property type="entry name" value="HAD superfamily/HAD-like"/>
    <property type="match status" value="1"/>
</dbReference>
<reference evidence="1 2" key="1">
    <citation type="submission" date="2019-08" db="EMBL/GenBank/DDBJ databases">
        <authorList>
            <person name="Peeters C."/>
        </authorList>
    </citation>
    <scope>NUCLEOTIDE SEQUENCE [LARGE SCALE GENOMIC DNA]</scope>
    <source>
        <strain evidence="1 2">LMG 31110</strain>
    </source>
</reference>
<name>A0A5E4W837_9BURK</name>
<dbReference type="RefSeq" id="WP_246189857.1">
    <property type="nucleotide sequence ID" value="NZ_CABPSJ010000004.1"/>
</dbReference>
<keyword evidence="1" id="KW-0378">Hydrolase</keyword>
<dbReference type="InterPro" id="IPR023214">
    <property type="entry name" value="HAD_sf"/>
</dbReference>
<dbReference type="Proteomes" id="UP000337189">
    <property type="component" value="Unassembled WGS sequence"/>
</dbReference>
<sequence length="95" mass="10558">MRHLSDATPSEFKDVRFVLTDMDETLTYRGRLAADTYRALERLQKAGIRVIPVTAAPAGLCDRMARMWPVDGVIGENGGIFFQRTPDGHGGCFSR</sequence>
<evidence type="ECO:0000313" key="2">
    <source>
        <dbReference type="Proteomes" id="UP000337189"/>
    </source>
</evidence>
<organism evidence="1 2">
    <name type="scientific">Pandoraea communis</name>
    <dbReference type="NCBI Taxonomy" id="2508297"/>
    <lineage>
        <taxon>Bacteria</taxon>
        <taxon>Pseudomonadati</taxon>
        <taxon>Pseudomonadota</taxon>
        <taxon>Betaproteobacteria</taxon>
        <taxon>Burkholderiales</taxon>
        <taxon>Burkholderiaceae</taxon>
        <taxon>Pandoraea</taxon>
    </lineage>
</organism>
<protein>
    <submittedName>
        <fullName evidence="1">HAD family hydrolase</fullName>
    </submittedName>
</protein>
<dbReference type="AlphaFoldDB" id="A0A5E4W837"/>
<dbReference type="SUPFAM" id="SSF56784">
    <property type="entry name" value="HAD-like"/>
    <property type="match status" value="1"/>
</dbReference>
<proteinExistence type="predicted"/>
<dbReference type="GO" id="GO:0016787">
    <property type="term" value="F:hydrolase activity"/>
    <property type="evidence" value="ECO:0007669"/>
    <property type="project" value="UniProtKB-KW"/>
</dbReference>
<dbReference type="EMBL" id="CABPSJ010000004">
    <property type="protein sequence ID" value="VVE19716.1"/>
    <property type="molecule type" value="Genomic_DNA"/>
</dbReference>
<accession>A0A5E4W837</accession>
<gene>
    <name evidence="1" type="ORF">PCO31110_03100</name>
</gene>
<dbReference type="InterPro" id="IPR036412">
    <property type="entry name" value="HAD-like_sf"/>
</dbReference>
<evidence type="ECO:0000313" key="1">
    <source>
        <dbReference type="EMBL" id="VVE19716.1"/>
    </source>
</evidence>